<dbReference type="SUPFAM" id="SSF54556">
    <property type="entry name" value="Chitinase insertion domain"/>
    <property type="match status" value="1"/>
</dbReference>
<dbReference type="PANTHER" id="PTHR11177">
    <property type="entry name" value="CHITINASE"/>
    <property type="match status" value="1"/>
</dbReference>
<dbReference type="PANTHER" id="PTHR11177:SF317">
    <property type="entry name" value="CHITINASE 12-RELATED"/>
    <property type="match status" value="1"/>
</dbReference>
<keyword evidence="4" id="KW-0146">Chitin degradation</keyword>
<reference evidence="10 11" key="1">
    <citation type="submission" date="2016-05" db="EMBL/GenBank/DDBJ databases">
        <title>Niabella ginsenosidivorans BS26 whole genome sequencing.</title>
        <authorList>
            <person name="Im W.T."/>
            <person name="Siddiqi M.Z."/>
        </authorList>
    </citation>
    <scope>NUCLEOTIDE SEQUENCE [LARGE SCALE GENOMIC DNA]</scope>
    <source>
        <strain evidence="10 11">BS26</strain>
    </source>
</reference>
<keyword evidence="4" id="KW-0624">Polysaccharide degradation</keyword>
<dbReference type="InterPro" id="IPR017853">
    <property type="entry name" value="GH"/>
</dbReference>
<dbReference type="GO" id="GO:0005975">
    <property type="term" value="P:carbohydrate metabolic process"/>
    <property type="evidence" value="ECO:0007669"/>
    <property type="project" value="InterPro"/>
</dbReference>
<dbReference type="EC" id="3.2.1.14" evidence="2"/>
<evidence type="ECO:0000256" key="8">
    <source>
        <dbReference type="SAM" id="SignalP"/>
    </source>
</evidence>
<dbReference type="GO" id="GO:0008843">
    <property type="term" value="F:endochitinase activity"/>
    <property type="evidence" value="ECO:0007669"/>
    <property type="project" value="UniProtKB-EC"/>
</dbReference>
<evidence type="ECO:0000256" key="3">
    <source>
        <dbReference type="ARBA" id="ARBA00022801"/>
    </source>
</evidence>
<dbReference type="InterPro" id="IPR011583">
    <property type="entry name" value="Chitinase_II/V-like_cat"/>
</dbReference>
<keyword evidence="5 6" id="KW-0326">Glycosidase</keyword>
<dbReference type="InterPro" id="IPR001223">
    <property type="entry name" value="Glyco_hydro18_cat"/>
</dbReference>
<comment type="similarity">
    <text evidence="7">Belongs to the glycosyl hydrolase 18 family.</text>
</comment>
<feature type="domain" description="GH18" evidence="9">
    <location>
        <begin position="26"/>
        <end position="359"/>
    </location>
</feature>
<accession>A0A1A9HYS4</accession>
<evidence type="ECO:0000313" key="10">
    <source>
        <dbReference type="EMBL" id="ANH80536.1"/>
    </source>
</evidence>
<dbReference type="Gene3D" id="3.20.20.80">
    <property type="entry name" value="Glycosidases"/>
    <property type="match status" value="1"/>
</dbReference>
<dbReference type="EMBL" id="CP015772">
    <property type="protein sequence ID" value="ANH80536.1"/>
    <property type="molecule type" value="Genomic_DNA"/>
</dbReference>
<evidence type="ECO:0000259" key="9">
    <source>
        <dbReference type="PROSITE" id="PS51910"/>
    </source>
</evidence>
<protein>
    <recommendedName>
        <fullName evidence="2">chitinase</fullName>
        <ecNumber evidence="2">3.2.1.14</ecNumber>
    </recommendedName>
</protein>
<evidence type="ECO:0000256" key="5">
    <source>
        <dbReference type="ARBA" id="ARBA00023295"/>
    </source>
</evidence>
<dbReference type="InterPro" id="IPR029070">
    <property type="entry name" value="Chitinase_insertion_sf"/>
</dbReference>
<keyword evidence="3 6" id="KW-0378">Hydrolase</keyword>
<name>A0A1A9HYS4_9BACT</name>
<keyword evidence="11" id="KW-1185">Reference proteome</keyword>
<dbReference type="InterPro" id="IPR001579">
    <property type="entry name" value="Glyco_hydro_18_chit_AS"/>
</dbReference>
<comment type="catalytic activity">
    <reaction evidence="1">
        <text>Random endo-hydrolysis of N-acetyl-beta-D-glucosaminide (1-&gt;4)-beta-linkages in chitin and chitodextrins.</text>
        <dbReference type="EC" id="3.2.1.14"/>
    </reaction>
</comment>
<dbReference type="PROSITE" id="PS01095">
    <property type="entry name" value="GH18_1"/>
    <property type="match status" value="1"/>
</dbReference>
<feature type="chain" id="PRO_5008389609" description="chitinase" evidence="8">
    <location>
        <begin position="22"/>
        <end position="359"/>
    </location>
</feature>
<proteinExistence type="inferred from homology"/>
<dbReference type="Gene3D" id="3.10.50.10">
    <property type="match status" value="1"/>
</dbReference>
<dbReference type="Pfam" id="PF00704">
    <property type="entry name" value="Glyco_hydro_18"/>
    <property type="match status" value="1"/>
</dbReference>
<dbReference type="STRING" id="1176587.A8C56_05610"/>
<organism evidence="10 11">
    <name type="scientific">Niabella ginsenosidivorans</name>
    <dbReference type="NCBI Taxonomy" id="1176587"/>
    <lineage>
        <taxon>Bacteria</taxon>
        <taxon>Pseudomonadati</taxon>
        <taxon>Bacteroidota</taxon>
        <taxon>Chitinophagia</taxon>
        <taxon>Chitinophagales</taxon>
        <taxon>Chitinophagaceae</taxon>
        <taxon>Niabella</taxon>
    </lineage>
</organism>
<keyword evidence="4" id="KW-0119">Carbohydrate metabolism</keyword>
<sequence length="359" mass="40844">MVLKNWSLTAVFFLVLLSANARQTNYKIVAYYSGDSATLLQYDLGRITHLIYGFGHLDSLGKFAVFRAKDTAALKAFQIIKRRYPHLKTMIALGGWGGCRPCSGTFSHPDSIEQFSASVKNFLADFRLDGIDLDWEYPAIQGVPGHPFSPADQQNFTSLVVSLRKKLGAKKLVTFAAGGFQYYLNESVEWQKIAGTVDFVNLMTYDLVHGYSTKTGHQSSLYSAAPDEESVERAIRFFRKINFPLRKIVVGVPFYVRAFQVDTAINNGLFQPGKFLFMSGYRWNTDSLSASSGFIQYWDEHAAAPYWFNKDRKLFVTGDNKRSLQLKTEYIRQNHLGGIMFWELFYDTFKSGLLNDIRF</sequence>
<dbReference type="InterPro" id="IPR050314">
    <property type="entry name" value="Glycosyl_Hydrlase_18"/>
</dbReference>
<dbReference type="AlphaFoldDB" id="A0A1A9HYS4"/>
<dbReference type="GO" id="GO:0006032">
    <property type="term" value="P:chitin catabolic process"/>
    <property type="evidence" value="ECO:0007669"/>
    <property type="project" value="UniProtKB-KW"/>
</dbReference>
<evidence type="ECO:0000256" key="7">
    <source>
        <dbReference type="RuleBase" id="RU004453"/>
    </source>
</evidence>
<dbReference type="PROSITE" id="PS51910">
    <property type="entry name" value="GH18_2"/>
    <property type="match status" value="1"/>
</dbReference>
<dbReference type="Proteomes" id="UP000077667">
    <property type="component" value="Chromosome"/>
</dbReference>
<dbReference type="SUPFAM" id="SSF51445">
    <property type="entry name" value="(Trans)glycosidases"/>
    <property type="match status" value="1"/>
</dbReference>
<dbReference type="SMART" id="SM00636">
    <property type="entry name" value="Glyco_18"/>
    <property type="match status" value="1"/>
</dbReference>
<evidence type="ECO:0000256" key="4">
    <source>
        <dbReference type="ARBA" id="ARBA00023024"/>
    </source>
</evidence>
<gene>
    <name evidence="10" type="ORF">A8C56_05610</name>
</gene>
<evidence type="ECO:0000256" key="1">
    <source>
        <dbReference type="ARBA" id="ARBA00000822"/>
    </source>
</evidence>
<keyword evidence="8" id="KW-0732">Signal</keyword>
<evidence type="ECO:0000313" key="11">
    <source>
        <dbReference type="Proteomes" id="UP000077667"/>
    </source>
</evidence>
<evidence type="ECO:0000256" key="2">
    <source>
        <dbReference type="ARBA" id="ARBA00012729"/>
    </source>
</evidence>
<dbReference type="KEGG" id="nia:A8C56_05610"/>
<dbReference type="GO" id="GO:0008061">
    <property type="term" value="F:chitin binding"/>
    <property type="evidence" value="ECO:0007669"/>
    <property type="project" value="InterPro"/>
</dbReference>
<feature type="signal peptide" evidence="8">
    <location>
        <begin position="1"/>
        <end position="21"/>
    </location>
</feature>
<evidence type="ECO:0000256" key="6">
    <source>
        <dbReference type="RuleBase" id="RU000489"/>
    </source>
</evidence>